<evidence type="ECO:0000313" key="8">
    <source>
        <dbReference type="EMBL" id="KAF6819069.1"/>
    </source>
</evidence>
<dbReference type="SUPFAM" id="SSF51713">
    <property type="entry name" value="tRNA-guanine transglycosylase"/>
    <property type="match status" value="1"/>
</dbReference>
<gene>
    <name evidence="8" type="ORF">CSOJ01_01454</name>
</gene>
<dbReference type="PANTHER" id="PTHR46064">
    <property type="entry name" value="QUEUINE TRNA-RIBOSYLTRANSFERASE ACCESSORY SUBUNIT 2"/>
    <property type="match status" value="1"/>
</dbReference>
<comment type="caution">
    <text evidence="8">The sequence shown here is derived from an EMBL/GenBank/DDBJ whole genome shotgun (WGS) entry which is preliminary data.</text>
</comment>
<evidence type="ECO:0000256" key="4">
    <source>
        <dbReference type="ARBA" id="ARBA00022833"/>
    </source>
</evidence>
<feature type="compositionally biased region" description="Low complexity" evidence="6">
    <location>
        <begin position="448"/>
        <end position="457"/>
    </location>
</feature>
<keyword evidence="1 5" id="KW-0963">Cytoplasm</keyword>
<accession>A0A8H6JTH8</accession>
<evidence type="ECO:0000256" key="3">
    <source>
        <dbReference type="ARBA" id="ARBA00022723"/>
    </source>
</evidence>
<keyword evidence="9" id="KW-1185">Reference proteome</keyword>
<dbReference type="InterPro" id="IPR050852">
    <property type="entry name" value="Queuine_tRNA-ribosyltrfase"/>
</dbReference>
<feature type="binding site" evidence="5">
    <location>
        <position position="338"/>
    </location>
    <ligand>
        <name>Zn(2+)</name>
        <dbReference type="ChEBI" id="CHEBI:29105"/>
    </ligand>
</feature>
<comment type="function">
    <text evidence="5">Non-catalytic subunit of the queuine tRNA-ribosyltransferase (TGT) that catalyzes the base-exchange of a guanine (G) residue with queuine (Q) at position 34 (anticodon wobble position) in tRNAs with GU(N) anticodons (tRNA-Asp, -Asn, -His and -Tyr), resulting in the hypermodified nucleoside queuosine (7-(((4,5-cis-dihydroxy-2-cyclopenten-1-yl)amino)methyl)-7-deazaguanosine).</text>
</comment>
<evidence type="ECO:0000313" key="9">
    <source>
        <dbReference type="Proteomes" id="UP000652219"/>
    </source>
</evidence>
<dbReference type="HAMAP" id="MF_03043">
    <property type="entry name" value="QTRT2"/>
    <property type="match status" value="1"/>
</dbReference>
<evidence type="ECO:0000256" key="2">
    <source>
        <dbReference type="ARBA" id="ARBA00022694"/>
    </source>
</evidence>
<evidence type="ECO:0000256" key="1">
    <source>
        <dbReference type="ARBA" id="ARBA00022490"/>
    </source>
</evidence>
<dbReference type="GO" id="GO:0005737">
    <property type="term" value="C:cytoplasm"/>
    <property type="evidence" value="ECO:0007669"/>
    <property type="project" value="UniProtKB-SubCell"/>
</dbReference>
<feature type="binding site" evidence="5">
    <location>
        <position position="369"/>
    </location>
    <ligand>
        <name>Zn(2+)</name>
        <dbReference type="ChEBI" id="CHEBI:29105"/>
    </ligand>
</feature>
<dbReference type="Pfam" id="PF01702">
    <property type="entry name" value="TGT"/>
    <property type="match status" value="1"/>
</dbReference>
<keyword evidence="2 5" id="KW-0819">tRNA processing</keyword>
<sequence>MTDAGTVNGENENRQDGMIFEILKKTAESGAAARLGRLSLPRRTPIDTPNYIATSSRGVIPHITPDNLAKHARFGAAYLALEDFIEKKNPAVLSIPSPDKRALHTFTCLPESIATVLATRRNPAIKTPVGNGAKFVAIFTSTGFANITTEEYASTVEKLRPDIAIGPADLFHTSSMPPSKKLVRMAERTEEWTDVFLSPKRQQAFREAGVSVFAPVLAVPYQVQWEHLSHLANDVVDSISGLAVYNVDLLPDIEDNYAPLVPLPRLSLHIPDTPQAILRQISLGVDVCSVPFLNTVSDSGVALTFTFPPKADSGIQPLGTDMWLPEHETAVAPLMEGCKCYACTTHHRAFVHHLLNAKEMLGWTLLQIHNHQVVSDFFAGVRAALRDGGGDGFEALSEEFAKTYEAELPLGTGTRPRARGYHFKGEANPSRINPPAWERFSGDEGDAASDARAAARGADAEGTETPVLPDVGSLKLQEKGFAEVAGDETKPAQ</sequence>
<comment type="subcellular location">
    <subcellularLocation>
        <location evidence="5">Cytoplasm</location>
    </subcellularLocation>
</comment>
<dbReference type="GO" id="GO:0006400">
    <property type="term" value="P:tRNA modification"/>
    <property type="evidence" value="ECO:0007669"/>
    <property type="project" value="InterPro"/>
</dbReference>
<comment type="subunit">
    <text evidence="5">Heterodimer of a catalytic subunit and an accessory subunit.</text>
</comment>
<name>A0A8H6JTH8_9PEZI</name>
<evidence type="ECO:0000256" key="6">
    <source>
        <dbReference type="SAM" id="MobiDB-lite"/>
    </source>
</evidence>
<feature type="domain" description="tRNA-guanine(15) transglycosylase-like" evidence="7">
    <location>
        <begin position="32"/>
        <end position="405"/>
    </location>
</feature>
<proteinExistence type="inferred from homology"/>
<comment type="cofactor">
    <cofactor evidence="5">
        <name>Zn(2+)</name>
        <dbReference type="ChEBI" id="CHEBI:29105"/>
    </cofactor>
    <text evidence="5">Binds 1 zinc ion per subunit.</text>
</comment>
<feature type="region of interest" description="Disordered" evidence="6">
    <location>
        <begin position="424"/>
        <end position="474"/>
    </location>
</feature>
<dbReference type="GO" id="GO:0046872">
    <property type="term" value="F:metal ion binding"/>
    <property type="evidence" value="ECO:0007669"/>
    <property type="project" value="UniProtKB-KW"/>
</dbReference>
<dbReference type="Proteomes" id="UP000652219">
    <property type="component" value="Unassembled WGS sequence"/>
</dbReference>
<reference evidence="8 9" key="1">
    <citation type="journal article" date="2020" name="Phytopathology">
        <title>Genome Sequence Resources of Colletotrichum truncatum, C. plurivorum, C. musicola, and C. sojae: Four Species Pathogenic to Soybean (Glycine max).</title>
        <authorList>
            <person name="Rogerio F."/>
            <person name="Boufleur T.R."/>
            <person name="Ciampi-Guillardi M."/>
            <person name="Sukno S.A."/>
            <person name="Thon M.R."/>
            <person name="Massola Junior N.S."/>
            <person name="Baroncelli R."/>
        </authorList>
    </citation>
    <scope>NUCLEOTIDE SEQUENCE [LARGE SCALE GENOMIC DNA]</scope>
    <source>
        <strain evidence="8 9">LFN0009</strain>
    </source>
</reference>
<dbReference type="AlphaFoldDB" id="A0A8H6JTH8"/>
<dbReference type="InterPro" id="IPR036511">
    <property type="entry name" value="TGT-like_sf"/>
</dbReference>
<dbReference type="Gene3D" id="3.20.20.105">
    <property type="entry name" value="Queuine tRNA-ribosyltransferase-like"/>
    <property type="match status" value="1"/>
</dbReference>
<evidence type="ECO:0000256" key="5">
    <source>
        <dbReference type="HAMAP-Rule" id="MF_03043"/>
    </source>
</evidence>
<keyword evidence="3 5" id="KW-0479">Metal-binding</keyword>
<dbReference type="InterPro" id="IPR028592">
    <property type="entry name" value="QTRTD1"/>
</dbReference>
<dbReference type="PANTHER" id="PTHR46064:SF1">
    <property type="entry name" value="QUEUINE TRNA-RIBOSYLTRANSFERASE ACCESSORY SUBUNIT 2"/>
    <property type="match status" value="1"/>
</dbReference>
<dbReference type="GO" id="GO:0008479">
    <property type="term" value="F:tRNA-guanosine(34) queuine transglycosylase activity"/>
    <property type="evidence" value="ECO:0007669"/>
    <property type="project" value="UniProtKB-UniRule"/>
</dbReference>
<comment type="similarity">
    <text evidence="5">Belongs to the queuine tRNA-ribosyltransferase family. QTRT2 subfamily.</text>
</comment>
<dbReference type="EMBL" id="WIGN01000011">
    <property type="protein sequence ID" value="KAF6819069.1"/>
    <property type="molecule type" value="Genomic_DNA"/>
</dbReference>
<evidence type="ECO:0000259" key="7">
    <source>
        <dbReference type="Pfam" id="PF01702"/>
    </source>
</evidence>
<feature type="binding site" evidence="5">
    <location>
        <position position="340"/>
    </location>
    <ligand>
        <name>Zn(2+)</name>
        <dbReference type="ChEBI" id="CHEBI:29105"/>
    </ligand>
</feature>
<keyword evidence="4 5" id="KW-0862">Zinc</keyword>
<protein>
    <recommendedName>
        <fullName evidence="5">Queuine tRNA-ribosyltransferase accessory subunit 2</fullName>
    </recommendedName>
    <alternativeName>
        <fullName evidence="5">Queuine tRNA-ribosyltransferase domain-containing protein 1</fullName>
    </alternativeName>
</protein>
<organism evidence="8 9">
    <name type="scientific">Colletotrichum sojae</name>
    <dbReference type="NCBI Taxonomy" id="2175907"/>
    <lineage>
        <taxon>Eukaryota</taxon>
        <taxon>Fungi</taxon>
        <taxon>Dikarya</taxon>
        <taxon>Ascomycota</taxon>
        <taxon>Pezizomycotina</taxon>
        <taxon>Sordariomycetes</taxon>
        <taxon>Hypocreomycetidae</taxon>
        <taxon>Glomerellales</taxon>
        <taxon>Glomerellaceae</taxon>
        <taxon>Colletotrichum</taxon>
        <taxon>Colletotrichum orchidearum species complex</taxon>
    </lineage>
</organism>
<feature type="binding site" evidence="5">
    <location>
        <position position="343"/>
    </location>
    <ligand>
        <name>Zn(2+)</name>
        <dbReference type="ChEBI" id="CHEBI:29105"/>
    </ligand>
</feature>
<dbReference type="InterPro" id="IPR002616">
    <property type="entry name" value="tRNA_ribo_trans-like"/>
</dbReference>